<protein>
    <recommendedName>
        <fullName evidence="3">CxC1-like cysteine cluster associated with KDZ transposases domain-containing protein</fullName>
    </recommendedName>
</protein>
<dbReference type="EMBL" id="LVVM01001928">
    <property type="protein sequence ID" value="OJA17555.1"/>
    <property type="molecule type" value="Genomic_DNA"/>
</dbReference>
<reference evidence="1 2" key="1">
    <citation type="submission" date="2016-03" db="EMBL/GenBank/DDBJ databases">
        <title>Comparative genomics of the ectomycorrhizal sister species Rhizopogon vinicolor and Rhizopogon vesiculosus (Basidiomycota: Boletales) reveals a divergence of the mating type B locus.</title>
        <authorList>
            <person name="Mujic A.B."/>
            <person name="Kuo A."/>
            <person name="Tritt A."/>
            <person name="Lipzen A."/>
            <person name="Chen C."/>
            <person name="Johnson J."/>
            <person name="Sharma A."/>
            <person name="Barry K."/>
            <person name="Grigoriev I.V."/>
            <person name="Spatafora J.W."/>
        </authorList>
    </citation>
    <scope>NUCLEOTIDE SEQUENCE [LARGE SCALE GENOMIC DNA]</scope>
    <source>
        <strain evidence="1 2">AM-OR11-056</strain>
    </source>
</reference>
<sequence>MSQASGRRITGLSKSIIKHGSRRSVRTIDVLKAGKQIQRRENVNVKRQSCIQEMSAEDRGAVESMLVDVDVDIESIPYTAPPGEEGVDLSHEGGEYEVFEGLGQQMADLSGYCYVDPRTRTDRIDVQNANWNLQMEHLVNAYLDYRTRDCGDGMPSVSRDEHPCNADNLILQNIELVDIFSRKCASPQPLPSHKFPNESLIYHGYLGCSPLLPTVAISLRTLAAYRQSHRTCPRFSIQAQCKALCHLHDIPYRPYFQTQFSDAYDVYLEILHRVDSIIKAALKRDIPDYIGLL</sequence>
<gene>
    <name evidence="1" type="ORF">AZE42_13216</name>
</gene>
<name>A0A1J8QC65_9AGAM</name>
<comment type="caution">
    <text evidence="1">The sequence shown here is derived from an EMBL/GenBank/DDBJ whole genome shotgun (WGS) entry which is preliminary data.</text>
</comment>
<accession>A0A1J8QC65</accession>
<dbReference type="Proteomes" id="UP000183567">
    <property type="component" value="Unassembled WGS sequence"/>
</dbReference>
<evidence type="ECO:0008006" key="3">
    <source>
        <dbReference type="Google" id="ProtNLM"/>
    </source>
</evidence>
<organism evidence="1 2">
    <name type="scientific">Rhizopogon vesiculosus</name>
    <dbReference type="NCBI Taxonomy" id="180088"/>
    <lineage>
        <taxon>Eukaryota</taxon>
        <taxon>Fungi</taxon>
        <taxon>Dikarya</taxon>
        <taxon>Basidiomycota</taxon>
        <taxon>Agaricomycotina</taxon>
        <taxon>Agaricomycetes</taxon>
        <taxon>Agaricomycetidae</taxon>
        <taxon>Boletales</taxon>
        <taxon>Suillineae</taxon>
        <taxon>Rhizopogonaceae</taxon>
        <taxon>Rhizopogon</taxon>
    </lineage>
</organism>
<keyword evidence="2" id="KW-1185">Reference proteome</keyword>
<dbReference type="AlphaFoldDB" id="A0A1J8QC65"/>
<proteinExistence type="predicted"/>
<evidence type="ECO:0000313" key="1">
    <source>
        <dbReference type="EMBL" id="OJA17555.1"/>
    </source>
</evidence>
<dbReference type="OrthoDB" id="2656072at2759"/>
<evidence type="ECO:0000313" key="2">
    <source>
        <dbReference type="Proteomes" id="UP000183567"/>
    </source>
</evidence>